<reference evidence="8 9" key="1">
    <citation type="submission" date="2018-04" db="EMBL/GenBank/DDBJ databases">
        <authorList>
            <person name="Huttner S."/>
            <person name="Dainat J."/>
        </authorList>
    </citation>
    <scope>NUCLEOTIDE SEQUENCE [LARGE SCALE GENOMIC DNA]</scope>
</reference>
<comment type="subcellular location">
    <subcellularLocation>
        <location evidence="1">Membrane</location>
        <topology evidence="1">Multi-pass membrane protein</topology>
    </subcellularLocation>
</comment>
<evidence type="ECO:0000256" key="4">
    <source>
        <dbReference type="ARBA" id="ARBA00023136"/>
    </source>
</evidence>
<evidence type="ECO:0000256" key="6">
    <source>
        <dbReference type="SAM" id="Phobius"/>
    </source>
</evidence>
<evidence type="ECO:0000256" key="2">
    <source>
        <dbReference type="ARBA" id="ARBA00022692"/>
    </source>
</evidence>
<feature type="transmembrane region" description="Helical" evidence="6">
    <location>
        <begin position="190"/>
        <end position="208"/>
    </location>
</feature>
<keyword evidence="2 6" id="KW-0812">Transmembrane</keyword>
<evidence type="ECO:0000256" key="5">
    <source>
        <dbReference type="ARBA" id="ARBA00038359"/>
    </source>
</evidence>
<dbReference type="PANTHER" id="PTHR33048:SF47">
    <property type="entry name" value="INTEGRAL MEMBRANE PROTEIN-RELATED"/>
    <property type="match status" value="1"/>
</dbReference>
<feature type="transmembrane region" description="Helical" evidence="6">
    <location>
        <begin position="107"/>
        <end position="129"/>
    </location>
</feature>
<dbReference type="Proteomes" id="UP000289323">
    <property type="component" value="Unassembled WGS sequence"/>
</dbReference>
<protein>
    <submittedName>
        <fullName evidence="8">743379c6-52a4-41a0-9cfa-643dae333f66</fullName>
    </submittedName>
</protein>
<evidence type="ECO:0000313" key="8">
    <source>
        <dbReference type="EMBL" id="SPQ25618.1"/>
    </source>
</evidence>
<feature type="domain" description="Rhodopsin" evidence="7">
    <location>
        <begin position="47"/>
        <end position="223"/>
    </location>
</feature>
<dbReference type="EMBL" id="OUUZ01000015">
    <property type="protein sequence ID" value="SPQ25618.1"/>
    <property type="molecule type" value="Genomic_DNA"/>
</dbReference>
<gene>
    <name evidence="8" type="ORF">TT172_LOCUS8037</name>
</gene>
<name>A0A3S5CXM7_9PEZI</name>
<evidence type="ECO:0000256" key="3">
    <source>
        <dbReference type="ARBA" id="ARBA00022989"/>
    </source>
</evidence>
<dbReference type="AlphaFoldDB" id="A0A3S5CXM7"/>
<keyword evidence="4 6" id="KW-0472">Membrane</keyword>
<feature type="transmembrane region" description="Helical" evidence="6">
    <location>
        <begin position="30"/>
        <end position="51"/>
    </location>
</feature>
<evidence type="ECO:0000256" key="1">
    <source>
        <dbReference type="ARBA" id="ARBA00004141"/>
    </source>
</evidence>
<dbReference type="Pfam" id="PF20684">
    <property type="entry name" value="Fung_rhodopsin"/>
    <property type="match status" value="1"/>
</dbReference>
<evidence type="ECO:0000259" key="7">
    <source>
        <dbReference type="Pfam" id="PF20684"/>
    </source>
</evidence>
<keyword evidence="3 6" id="KW-1133">Transmembrane helix</keyword>
<comment type="similarity">
    <text evidence="5">Belongs to the SAT4 family.</text>
</comment>
<dbReference type="GO" id="GO:0016020">
    <property type="term" value="C:membrane"/>
    <property type="evidence" value="ECO:0007669"/>
    <property type="project" value="UniProtKB-SubCell"/>
</dbReference>
<sequence length="229" mass="25773">MALLEWAVLAARQTTGDSQSLPSGTRAPTLYGFMGSFGPLALCAVVLRFYSRYRFARIGWDDITIAIGLVLYTGLIVATVFAIRYGLGVHIWEVPQDTEVQMQKCGFTSQVLYPSSLGVVKLSLLLFFLRVLPADHTWRKALFCLAAWVVTSESAFTIALFLQCRPLNFYWDKTVDGTCFDQPKFYYVDAALNMTTDLVILSLPWFIFRDLNDAVARKMQYAGRLMVSS</sequence>
<dbReference type="InterPro" id="IPR049326">
    <property type="entry name" value="Rhodopsin_dom_fungi"/>
</dbReference>
<dbReference type="PANTHER" id="PTHR33048">
    <property type="entry name" value="PTH11-LIKE INTEGRAL MEMBRANE PROTEIN (AFU_ORTHOLOGUE AFUA_5G11245)"/>
    <property type="match status" value="1"/>
</dbReference>
<feature type="transmembrane region" description="Helical" evidence="6">
    <location>
        <begin position="63"/>
        <end position="87"/>
    </location>
</feature>
<accession>A0A3S5CXM7</accession>
<proteinExistence type="inferred from homology"/>
<dbReference type="InterPro" id="IPR052337">
    <property type="entry name" value="SAT4-like"/>
</dbReference>
<evidence type="ECO:0000313" key="9">
    <source>
        <dbReference type="Proteomes" id="UP000289323"/>
    </source>
</evidence>
<organism evidence="8 9">
    <name type="scientific">Thermothielavioides terrestris</name>
    <dbReference type="NCBI Taxonomy" id="2587410"/>
    <lineage>
        <taxon>Eukaryota</taxon>
        <taxon>Fungi</taxon>
        <taxon>Dikarya</taxon>
        <taxon>Ascomycota</taxon>
        <taxon>Pezizomycotina</taxon>
        <taxon>Sordariomycetes</taxon>
        <taxon>Sordariomycetidae</taxon>
        <taxon>Sordariales</taxon>
        <taxon>Chaetomiaceae</taxon>
        <taxon>Thermothielavioides</taxon>
    </lineage>
</organism>
<feature type="transmembrane region" description="Helical" evidence="6">
    <location>
        <begin position="141"/>
        <end position="162"/>
    </location>
</feature>